<dbReference type="STRING" id="659014.SAMN04487996_104330"/>
<dbReference type="GO" id="GO:0005886">
    <property type="term" value="C:plasma membrane"/>
    <property type="evidence" value="ECO:0007669"/>
    <property type="project" value="UniProtKB-SubCell"/>
</dbReference>
<gene>
    <name evidence="8" type="ORF">SAMN04487996_104330</name>
</gene>
<feature type="transmembrane region" description="Helical" evidence="7">
    <location>
        <begin position="20"/>
        <end position="38"/>
    </location>
</feature>
<proteinExistence type="inferred from homology"/>
<dbReference type="EMBL" id="FNAN01000004">
    <property type="protein sequence ID" value="SDE31410.1"/>
    <property type="molecule type" value="Genomic_DNA"/>
</dbReference>
<keyword evidence="9" id="KW-1185">Reference proteome</keyword>
<evidence type="ECO:0000256" key="6">
    <source>
        <dbReference type="ARBA" id="ARBA00023136"/>
    </source>
</evidence>
<accession>A0A1G7BXW3</accession>
<evidence type="ECO:0000256" key="1">
    <source>
        <dbReference type="ARBA" id="ARBA00004651"/>
    </source>
</evidence>
<dbReference type="PANTHER" id="PTHR33452">
    <property type="entry name" value="OXIDOREDUCTASE CATD-RELATED"/>
    <property type="match status" value="1"/>
</dbReference>
<feature type="transmembrane region" description="Helical" evidence="7">
    <location>
        <begin position="111"/>
        <end position="130"/>
    </location>
</feature>
<sequence>MLKRFLKPIKLPAPVDWAVLILRVGISWMMLTHGYAKLTNFLGGDHSFADPIGIGEEASYVLTIVAEFGCSILLILGLGSRAALLALIFTMVVVIFIVHGPDPLDKKEHGLLFLFAYMALFLTGPGRFSVDAKLFR</sequence>
<dbReference type="RefSeq" id="WP_090148257.1">
    <property type="nucleotide sequence ID" value="NZ_FNAN01000004.1"/>
</dbReference>
<dbReference type="PANTHER" id="PTHR33452:SF1">
    <property type="entry name" value="INNER MEMBRANE PROTEIN YPHA-RELATED"/>
    <property type="match status" value="1"/>
</dbReference>
<evidence type="ECO:0000256" key="2">
    <source>
        <dbReference type="ARBA" id="ARBA00006679"/>
    </source>
</evidence>
<feature type="transmembrane region" description="Helical" evidence="7">
    <location>
        <begin position="58"/>
        <end position="76"/>
    </location>
</feature>
<dbReference type="InterPro" id="IPR051907">
    <property type="entry name" value="DoxX-like_oxidoreductase"/>
</dbReference>
<dbReference type="Proteomes" id="UP000198748">
    <property type="component" value="Unassembled WGS sequence"/>
</dbReference>
<keyword evidence="4 7" id="KW-0812">Transmembrane</keyword>
<organism evidence="8 9">
    <name type="scientific">Dyadobacter soli</name>
    <dbReference type="NCBI Taxonomy" id="659014"/>
    <lineage>
        <taxon>Bacteria</taxon>
        <taxon>Pseudomonadati</taxon>
        <taxon>Bacteroidota</taxon>
        <taxon>Cytophagia</taxon>
        <taxon>Cytophagales</taxon>
        <taxon>Spirosomataceae</taxon>
        <taxon>Dyadobacter</taxon>
    </lineage>
</organism>
<comment type="subcellular location">
    <subcellularLocation>
        <location evidence="1">Cell membrane</location>
        <topology evidence="1">Multi-pass membrane protein</topology>
    </subcellularLocation>
</comment>
<dbReference type="AlphaFoldDB" id="A0A1G7BXW3"/>
<name>A0A1G7BXW3_9BACT</name>
<dbReference type="InterPro" id="IPR032808">
    <property type="entry name" value="DoxX"/>
</dbReference>
<evidence type="ECO:0000256" key="7">
    <source>
        <dbReference type="SAM" id="Phobius"/>
    </source>
</evidence>
<comment type="similarity">
    <text evidence="2">Belongs to the DoxX family.</text>
</comment>
<dbReference type="OrthoDB" id="9813193at2"/>
<evidence type="ECO:0000256" key="4">
    <source>
        <dbReference type="ARBA" id="ARBA00022692"/>
    </source>
</evidence>
<reference evidence="9" key="1">
    <citation type="submission" date="2016-10" db="EMBL/GenBank/DDBJ databases">
        <authorList>
            <person name="Varghese N."/>
            <person name="Submissions S."/>
        </authorList>
    </citation>
    <scope>NUCLEOTIDE SEQUENCE [LARGE SCALE GENOMIC DNA]</scope>
    <source>
        <strain evidence="9">DSM 25329</strain>
    </source>
</reference>
<dbReference type="Pfam" id="PF07681">
    <property type="entry name" value="DoxX"/>
    <property type="match status" value="1"/>
</dbReference>
<keyword evidence="5 7" id="KW-1133">Transmembrane helix</keyword>
<keyword evidence="6 7" id="KW-0472">Membrane</keyword>
<evidence type="ECO:0000313" key="8">
    <source>
        <dbReference type="EMBL" id="SDE31410.1"/>
    </source>
</evidence>
<keyword evidence="3" id="KW-1003">Cell membrane</keyword>
<protein>
    <submittedName>
        <fullName evidence="8">Putative oxidoreductase</fullName>
    </submittedName>
</protein>
<evidence type="ECO:0000256" key="3">
    <source>
        <dbReference type="ARBA" id="ARBA00022475"/>
    </source>
</evidence>
<feature type="transmembrane region" description="Helical" evidence="7">
    <location>
        <begin position="83"/>
        <end position="99"/>
    </location>
</feature>
<evidence type="ECO:0000313" key="9">
    <source>
        <dbReference type="Proteomes" id="UP000198748"/>
    </source>
</evidence>
<evidence type="ECO:0000256" key="5">
    <source>
        <dbReference type="ARBA" id="ARBA00022989"/>
    </source>
</evidence>